<keyword evidence="3" id="KW-0808">Transferase</keyword>
<dbReference type="GO" id="GO:0004674">
    <property type="term" value="F:protein serine/threonine kinase activity"/>
    <property type="evidence" value="ECO:0007669"/>
    <property type="project" value="UniProtKB-KW"/>
</dbReference>
<keyword evidence="10" id="KW-1185">Reference proteome</keyword>
<name>A0A8J5X1N3_DIALT</name>
<dbReference type="EMBL" id="JAGTXO010000050">
    <property type="protein sequence ID" value="KAG8458486.1"/>
    <property type="molecule type" value="Genomic_DNA"/>
</dbReference>
<comment type="caution">
    <text evidence="9">The sequence shown here is derived from an EMBL/GenBank/DDBJ whole genome shotgun (WGS) entry which is preliminary data.</text>
</comment>
<dbReference type="GO" id="GO:0005524">
    <property type="term" value="F:ATP binding"/>
    <property type="evidence" value="ECO:0007669"/>
    <property type="project" value="UniProtKB-KW"/>
</dbReference>
<evidence type="ECO:0000256" key="6">
    <source>
        <dbReference type="ARBA" id="ARBA00022840"/>
    </source>
</evidence>
<dbReference type="AlphaFoldDB" id="A0A8J5X1N3"/>
<feature type="region of interest" description="Disordered" evidence="7">
    <location>
        <begin position="1022"/>
        <end position="1076"/>
    </location>
</feature>
<protein>
    <recommendedName>
        <fullName evidence="8">Protein kinase domain-containing protein</fullName>
    </recommendedName>
</protein>
<evidence type="ECO:0000256" key="2">
    <source>
        <dbReference type="ARBA" id="ARBA00022553"/>
    </source>
</evidence>
<dbReference type="PANTHER" id="PTHR24351">
    <property type="entry name" value="RIBOSOMAL PROTEIN S6 KINASE"/>
    <property type="match status" value="1"/>
</dbReference>
<dbReference type="CDD" id="cd05123">
    <property type="entry name" value="STKc_AGC"/>
    <property type="match status" value="1"/>
</dbReference>
<dbReference type="InterPro" id="IPR035965">
    <property type="entry name" value="PAS-like_dom_sf"/>
</dbReference>
<keyword evidence="1" id="KW-0723">Serine/threonine-protein kinase</keyword>
<proteinExistence type="predicted"/>
<evidence type="ECO:0000256" key="7">
    <source>
        <dbReference type="SAM" id="MobiDB-lite"/>
    </source>
</evidence>
<keyword evidence="6" id="KW-0067">ATP-binding</keyword>
<dbReference type="InterPro" id="IPR032710">
    <property type="entry name" value="NTF2-like_dom_sf"/>
</dbReference>
<dbReference type="Gene3D" id="3.30.200.20">
    <property type="entry name" value="Phosphorylase Kinase, domain 1"/>
    <property type="match status" value="1"/>
</dbReference>
<dbReference type="Gene3D" id="3.10.450.50">
    <property type="match status" value="1"/>
</dbReference>
<evidence type="ECO:0000259" key="8">
    <source>
        <dbReference type="PROSITE" id="PS50011"/>
    </source>
</evidence>
<accession>A0A8J5X1N3</accession>
<evidence type="ECO:0000256" key="4">
    <source>
        <dbReference type="ARBA" id="ARBA00022741"/>
    </source>
</evidence>
<evidence type="ECO:0000313" key="9">
    <source>
        <dbReference type="EMBL" id="KAG8458486.1"/>
    </source>
</evidence>
<dbReference type="SUPFAM" id="SSF55785">
    <property type="entry name" value="PYP-like sensor domain (PAS domain)"/>
    <property type="match status" value="2"/>
</dbReference>
<dbReference type="Proteomes" id="UP000751190">
    <property type="component" value="Unassembled WGS sequence"/>
</dbReference>
<dbReference type="InterPro" id="IPR045270">
    <property type="entry name" value="STKc_AGC"/>
</dbReference>
<feature type="compositionally biased region" description="Low complexity" evidence="7">
    <location>
        <begin position="1040"/>
        <end position="1054"/>
    </location>
</feature>
<evidence type="ECO:0000313" key="10">
    <source>
        <dbReference type="Proteomes" id="UP000751190"/>
    </source>
</evidence>
<dbReference type="Gene3D" id="3.30.450.20">
    <property type="entry name" value="PAS domain"/>
    <property type="match status" value="2"/>
</dbReference>
<dbReference type="GO" id="GO:0030638">
    <property type="term" value="P:polyketide metabolic process"/>
    <property type="evidence" value="ECO:0007669"/>
    <property type="project" value="InterPro"/>
</dbReference>
<dbReference type="InterPro" id="IPR008271">
    <property type="entry name" value="Ser/Thr_kinase_AS"/>
</dbReference>
<dbReference type="InterPro" id="IPR000719">
    <property type="entry name" value="Prot_kinase_dom"/>
</dbReference>
<dbReference type="Gene3D" id="1.10.510.10">
    <property type="entry name" value="Transferase(Phosphotransferase) domain 1"/>
    <property type="match status" value="1"/>
</dbReference>
<dbReference type="Pfam" id="PF00069">
    <property type="entry name" value="Pkinase"/>
    <property type="match status" value="1"/>
</dbReference>
<dbReference type="OrthoDB" id="2441994at2759"/>
<dbReference type="Pfam" id="PF07366">
    <property type="entry name" value="SnoaL"/>
    <property type="match status" value="1"/>
</dbReference>
<keyword evidence="2" id="KW-0597">Phosphoprotein</keyword>
<keyword evidence="5" id="KW-0418">Kinase</keyword>
<dbReference type="InterPro" id="IPR009959">
    <property type="entry name" value="Cyclase_SnoaL-like"/>
</dbReference>
<sequence>MALAGEKVRQGSVEHISADSYEVLSVCGTGAYGRVLMVRSKLDGRIYAMKCVDKTNIVHKGHNSIAQAIAENELLQTMNNPYVVSLHCSFQDPVNLYMVLDYAGGGDLFALIDKRRRLPEDWVRVYGAELVLALAHCHEQGIVYRDLKPENVMVSLDGHLLLTDFGLSKRLGDPKEFKDEDLRTRTVCGTPSYMAPEALSGRPYGRAVDWWTLGCVLYEMAVGAPPFSDDALAMLVRKITSGSYQIPSWLSPELTSLLRNLLHLDPAIRLGSNSGGLDKLKAHPFFASIDWAALDRKELHAPHVPGATDTLDSDGSDAQYTAAQGADPKQGLAQLEKGFRPFERTGGAGAAGQLLKAHTALDGLSLEVNLAGTIVGISKRLARLLRVRRRQRHADEQDEAGEFIVGRALNEVDLVDARDRAALKDALATVTDAAHRSADDAEAGAESAEVTVRLWPRSMPRPTESEMAGGEVTHDVSADDAAIAEQLLAEGNAMHVARLRLEVVQLDPPDDGEALPTTSRVSRHSADNSAGGKLGSMGSVPLAAPRACVIALVTDRTGIEVAKALVHRRYRWAYDERLSELELAKVLDRSLDFEESATKASLAVSRTAAVVAGADGQGFAAYMKRRDRFITAFPDMLRTIESVEISDNGAQALTHWTWEGTHLGEYRATDYDGTLLVLAPTQARVKCSGVSIDGIRDGKIVRHQTFYDEAALRAQVTKERMTALRARDGVGSATAGALEAIRKAPSAPPLGVDVAVELIAAACGDGLALVDAAELPARYLFVNASFCQSSGYSAAELCASPAGVKILEGAVTSRGSSDQLVSALRDTEPRRVLIAYKRKNDKTFIALLALAPVKPVPTLVALWRARALYSAAIAAEAVAAEAEDDGDASRHAASLLEAARRDAALLAKLEDGRMYAMALLDMSYMPADLLADENARAADAAFGSGPVAVAARAAAAEALVPRAALTVFGEERDAPGPAFAREAAIANRGAYHDLQPSLMGVPRHMGILPQSVRDRLVDARNRPWPSATAPEHAADPPVSPSAAAASLTAPHSPAGTPSSTARGAAGRASLLDKPPPTTEQLLLRTCVDSDGYAVVISEMCSRDQPLVYINPGFAALTHYNSDDCLGHNCRFLQSNLTDPSAIMLLKWSIAAREPCRVHLLNVTRLGRPFWNLLSMHPCIEIDGRADYFLGVQVEIDANELGALLIEVHRWRRAAHAEMGA</sequence>
<evidence type="ECO:0000256" key="3">
    <source>
        <dbReference type="ARBA" id="ARBA00022679"/>
    </source>
</evidence>
<dbReference type="SUPFAM" id="SSF54427">
    <property type="entry name" value="NTF2-like"/>
    <property type="match status" value="1"/>
</dbReference>
<feature type="region of interest" description="Disordered" evidence="7">
    <location>
        <begin position="303"/>
        <end position="330"/>
    </location>
</feature>
<dbReference type="SUPFAM" id="SSF56112">
    <property type="entry name" value="Protein kinase-like (PK-like)"/>
    <property type="match status" value="1"/>
</dbReference>
<feature type="region of interest" description="Disordered" evidence="7">
    <location>
        <begin position="508"/>
        <end position="532"/>
    </location>
</feature>
<reference evidence="9" key="1">
    <citation type="submission" date="2021-05" db="EMBL/GenBank/DDBJ databases">
        <title>The genome of the haptophyte Pavlova lutheri (Diacronema luteri, Pavlovales) - a model for lipid biosynthesis in eukaryotic algae.</title>
        <authorList>
            <person name="Hulatt C.J."/>
            <person name="Posewitz M.C."/>
        </authorList>
    </citation>
    <scope>NUCLEOTIDE SEQUENCE</scope>
    <source>
        <strain evidence="9">NIVA-4/92</strain>
    </source>
</reference>
<dbReference type="PROSITE" id="PS00108">
    <property type="entry name" value="PROTEIN_KINASE_ST"/>
    <property type="match status" value="1"/>
</dbReference>
<evidence type="ECO:0000256" key="1">
    <source>
        <dbReference type="ARBA" id="ARBA00022527"/>
    </source>
</evidence>
<dbReference type="InterPro" id="IPR011009">
    <property type="entry name" value="Kinase-like_dom_sf"/>
</dbReference>
<dbReference type="Pfam" id="PF13426">
    <property type="entry name" value="PAS_9"/>
    <property type="match status" value="1"/>
</dbReference>
<dbReference type="SMART" id="SM00220">
    <property type="entry name" value="S_TKc"/>
    <property type="match status" value="1"/>
</dbReference>
<keyword evidence="4" id="KW-0547">Nucleotide-binding</keyword>
<dbReference type="InterPro" id="IPR000014">
    <property type="entry name" value="PAS"/>
</dbReference>
<gene>
    <name evidence="9" type="ORF">KFE25_003021</name>
</gene>
<organism evidence="9 10">
    <name type="scientific">Diacronema lutheri</name>
    <name type="common">Unicellular marine alga</name>
    <name type="synonym">Monochrysis lutheri</name>
    <dbReference type="NCBI Taxonomy" id="2081491"/>
    <lineage>
        <taxon>Eukaryota</taxon>
        <taxon>Haptista</taxon>
        <taxon>Haptophyta</taxon>
        <taxon>Pavlovophyceae</taxon>
        <taxon>Pavlovales</taxon>
        <taxon>Pavlovaceae</taxon>
        <taxon>Diacronema</taxon>
    </lineage>
</organism>
<dbReference type="FunFam" id="1.10.510.10:FF:000048">
    <property type="entry name" value="Protein kinase C"/>
    <property type="match status" value="1"/>
</dbReference>
<feature type="domain" description="Protein kinase" evidence="8">
    <location>
        <begin position="21"/>
        <end position="286"/>
    </location>
</feature>
<evidence type="ECO:0000256" key="5">
    <source>
        <dbReference type="ARBA" id="ARBA00022777"/>
    </source>
</evidence>
<dbReference type="PROSITE" id="PS50011">
    <property type="entry name" value="PROTEIN_KINASE_DOM"/>
    <property type="match status" value="1"/>
</dbReference>